<reference evidence="7 8" key="1">
    <citation type="submission" date="2024-09" db="EMBL/GenBank/DDBJ databases">
        <authorList>
            <person name="Sun Q."/>
            <person name="Mori K."/>
        </authorList>
    </citation>
    <scope>NUCLEOTIDE SEQUENCE [LARGE SCALE GENOMIC DNA]</scope>
    <source>
        <strain evidence="7 8">CICC 11035S</strain>
    </source>
</reference>
<keyword evidence="8" id="KW-1185">Reference proteome</keyword>
<keyword evidence="7" id="KW-0032">Aminotransferase</keyword>
<dbReference type="SMART" id="SM00345">
    <property type="entry name" value="HTH_GNTR"/>
    <property type="match status" value="1"/>
</dbReference>
<dbReference type="Pfam" id="PF00392">
    <property type="entry name" value="GntR"/>
    <property type="match status" value="1"/>
</dbReference>
<keyword evidence="3" id="KW-0805">Transcription regulation</keyword>
<dbReference type="InterPro" id="IPR036390">
    <property type="entry name" value="WH_DNA-bd_sf"/>
</dbReference>
<dbReference type="InterPro" id="IPR015422">
    <property type="entry name" value="PyrdxlP-dep_Trfase_small"/>
</dbReference>
<evidence type="ECO:0000256" key="3">
    <source>
        <dbReference type="ARBA" id="ARBA00023015"/>
    </source>
</evidence>
<dbReference type="EMBL" id="JBHLTM010000026">
    <property type="protein sequence ID" value="MFC0684148.1"/>
    <property type="molecule type" value="Genomic_DNA"/>
</dbReference>
<proteinExistence type="inferred from homology"/>
<feature type="domain" description="HTH gntR-type" evidence="6">
    <location>
        <begin position="4"/>
        <end position="72"/>
    </location>
</feature>
<keyword evidence="7" id="KW-0808">Transferase</keyword>
<keyword evidence="4" id="KW-0238">DNA-binding</keyword>
<accession>A0ABV6S7S2</accession>
<dbReference type="CDD" id="cd00609">
    <property type="entry name" value="AAT_like"/>
    <property type="match status" value="1"/>
</dbReference>
<dbReference type="RefSeq" id="WP_267218240.1">
    <property type="nucleotide sequence ID" value="NZ_JAPCWC010000001.1"/>
</dbReference>
<dbReference type="PANTHER" id="PTHR46577">
    <property type="entry name" value="HTH-TYPE TRANSCRIPTIONAL REGULATORY PROTEIN GABR"/>
    <property type="match status" value="1"/>
</dbReference>
<keyword evidence="5" id="KW-0804">Transcription</keyword>
<dbReference type="InterPro" id="IPR051446">
    <property type="entry name" value="HTH_trans_reg/aminotransferase"/>
</dbReference>
<dbReference type="CDD" id="cd07377">
    <property type="entry name" value="WHTH_GntR"/>
    <property type="match status" value="1"/>
</dbReference>
<dbReference type="InterPro" id="IPR036388">
    <property type="entry name" value="WH-like_DNA-bd_sf"/>
</dbReference>
<organism evidence="7 8">
    <name type="scientific">Novosphingobium clariflavum</name>
    <dbReference type="NCBI Taxonomy" id="2029884"/>
    <lineage>
        <taxon>Bacteria</taxon>
        <taxon>Pseudomonadati</taxon>
        <taxon>Pseudomonadota</taxon>
        <taxon>Alphaproteobacteria</taxon>
        <taxon>Sphingomonadales</taxon>
        <taxon>Sphingomonadaceae</taxon>
        <taxon>Novosphingobium</taxon>
    </lineage>
</organism>
<evidence type="ECO:0000259" key="6">
    <source>
        <dbReference type="PROSITE" id="PS50949"/>
    </source>
</evidence>
<comment type="similarity">
    <text evidence="1">In the C-terminal section; belongs to the class-I pyridoxal-phosphate-dependent aminotransferase family.</text>
</comment>
<evidence type="ECO:0000256" key="5">
    <source>
        <dbReference type="ARBA" id="ARBA00023163"/>
    </source>
</evidence>
<dbReference type="Proteomes" id="UP001589858">
    <property type="component" value="Unassembled WGS sequence"/>
</dbReference>
<dbReference type="InterPro" id="IPR015424">
    <property type="entry name" value="PyrdxlP-dep_Trfase"/>
</dbReference>
<dbReference type="InterPro" id="IPR000524">
    <property type="entry name" value="Tscrpt_reg_HTH_GntR"/>
</dbReference>
<evidence type="ECO:0000313" key="8">
    <source>
        <dbReference type="Proteomes" id="UP001589858"/>
    </source>
</evidence>
<dbReference type="InterPro" id="IPR004839">
    <property type="entry name" value="Aminotransferase_I/II_large"/>
</dbReference>
<dbReference type="Pfam" id="PF00155">
    <property type="entry name" value="Aminotran_1_2"/>
    <property type="match status" value="1"/>
</dbReference>
<gene>
    <name evidence="7" type="ORF">ACFFF8_06040</name>
</gene>
<dbReference type="Gene3D" id="3.90.1150.10">
    <property type="entry name" value="Aspartate Aminotransferase, domain 1"/>
    <property type="match status" value="1"/>
</dbReference>
<dbReference type="SUPFAM" id="SSF53383">
    <property type="entry name" value="PLP-dependent transferases"/>
    <property type="match status" value="1"/>
</dbReference>
<dbReference type="Gene3D" id="3.40.640.10">
    <property type="entry name" value="Type I PLP-dependent aspartate aminotransferase-like (Major domain)"/>
    <property type="match status" value="1"/>
</dbReference>
<dbReference type="GO" id="GO:0008483">
    <property type="term" value="F:transaminase activity"/>
    <property type="evidence" value="ECO:0007669"/>
    <property type="project" value="UniProtKB-KW"/>
</dbReference>
<evidence type="ECO:0000256" key="2">
    <source>
        <dbReference type="ARBA" id="ARBA00022898"/>
    </source>
</evidence>
<comment type="caution">
    <text evidence="7">The sequence shown here is derived from an EMBL/GenBank/DDBJ whole genome shotgun (WGS) entry which is preliminary data.</text>
</comment>
<dbReference type="PANTHER" id="PTHR46577:SF2">
    <property type="entry name" value="TRANSCRIPTIONAL REGULATORY PROTEIN"/>
    <property type="match status" value="1"/>
</dbReference>
<dbReference type="Gene3D" id="1.10.10.10">
    <property type="entry name" value="Winged helix-like DNA-binding domain superfamily/Winged helix DNA-binding domain"/>
    <property type="match status" value="1"/>
</dbReference>
<protein>
    <submittedName>
        <fullName evidence="7">PLP-dependent aminotransferase family protein</fullName>
    </submittedName>
</protein>
<keyword evidence="2" id="KW-0663">Pyridoxal phosphate</keyword>
<name>A0ABV6S7S2_9SPHN</name>
<dbReference type="InterPro" id="IPR015421">
    <property type="entry name" value="PyrdxlP-dep_Trfase_major"/>
</dbReference>
<evidence type="ECO:0000256" key="1">
    <source>
        <dbReference type="ARBA" id="ARBA00005384"/>
    </source>
</evidence>
<evidence type="ECO:0000313" key="7">
    <source>
        <dbReference type="EMBL" id="MFC0684148.1"/>
    </source>
</evidence>
<dbReference type="SUPFAM" id="SSF46785">
    <property type="entry name" value="Winged helix' DNA-binding domain"/>
    <property type="match status" value="1"/>
</dbReference>
<evidence type="ECO:0000256" key="4">
    <source>
        <dbReference type="ARBA" id="ARBA00023125"/>
    </source>
</evidence>
<sequence length="461" mass="49210">MAEVTQTGRVTEGIRSRIATRSLCAGDRLPSVRRSAADFGVSPATVVEAYDRLVAEGLIAAVPRSGFFVSHLAGAPQGPAAHAPLREHEIDPFWVSRQSLDSSQSIDKPGCGWLPPDWMPQRALQKALREVSRDGDLLTLYGTTAGDPVLRRQIALRFAAEGLECDPDRILLTQSGSQAIDLICRLLLVPGDTVLLDDPCYFNYQALIAAHKVRAVSVPFLRSGPDPAAFESIVAAQRPRLYITNSNLHNPTGGSLSLTSAHRLSGIAAAHGMVIVEDDIFADFAPGVPTMAALDGLSGVIRVGSFSKTLSAALRCGYIAARPEWIDALTDLQLATGFGGPPPIATSAISRVLAGGGYRRHMEELRRRLARARQAMALRLTAIGIVPQGDPVGGFTLWCRLPDGVDSAVLARRCLARDVVLAPGNVFSPSQSATSFLRINVAHTSDHALLQLELSMRGATP</sequence>
<dbReference type="PROSITE" id="PS50949">
    <property type="entry name" value="HTH_GNTR"/>
    <property type="match status" value="1"/>
</dbReference>